<dbReference type="EMBL" id="BAABAB010000023">
    <property type="protein sequence ID" value="GAA3629024.1"/>
    <property type="molecule type" value="Genomic_DNA"/>
</dbReference>
<organism evidence="2 3">
    <name type="scientific">Microlunatus ginsengisoli</name>
    <dbReference type="NCBI Taxonomy" id="363863"/>
    <lineage>
        <taxon>Bacteria</taxon>
        <taxon>Bacillati</taxon>
        <taxon>Actinomycetota</taxon>
        <taxon>Actinomycetes</taxon>
        <taxon>Propionibacteriales</taxon>
        <taxon>Propionibacteriaceae</taxon>
        <taxon>Microlunatus</taxon>
    </lineage>
</organism>
<gene>
    <name evidence="2" type="ORF">GCM10022236_34210</name>
</gene>
<proteinExistence type="predicted"/>
<name>A0ABP7ABR8_9ACTN</name>
<reference evidence="3" key="1">
    <citation type="journal article" date="2019" name="Int. J. Syst. Evol. Microbiol.">
        <title>The Global Catalogue of Microorganisms (GCM) 10K type strain sequencing project: providing services to taxonomists for standard genome sequencing and annotation.</title>
        <authorList>
            <consortium name="The Broad Institute Genomics Platform"/>
            <consortium name="The Broad Institute Genome Sequencing Center for Infectious Disease"/>
            <person name="Wu L."/>
            <person name="Ma J."/>
        </authorList>
    </citation>
    <scope>NUCLEOTIDE SEQUENCE [LARGE SCALE GENOMIC DNA]</scope>
    <source>
        <strain evidence="3">JCM 16929</strain>
    </source>
</reference>
<evidence type="ECO:0000313" key="3">
    <source>
        <dbReference type="Proteomes" id="UP001501490"/>
    </source>
</evidence>
<evidence type="ECO:0000256" key="1">
    <source>
        <dbReference type="SAM" id="MobiDB-lite"/>
    </source>
</evidence>
<keyword evidence="3" id="KW-1185">Reference proteome</keyword>
<comment type="caution">
    <text evidence="2">The sequence shown here is derived from an EMBL/GenBank/DDBJ whole genome shotgun (WGS) entry which is preliminary data.</text>
</comment>
<accession>A0ABP7ABR8</accession>
<feature type="compositionally biased region" description="Polar residues" evidence="1">
    <location>
        <begin position="57"/>
        <end position="76"/>
    </location>
</feature>
<dbReference type="Proteomes" id="UP001501490">
    <property type="component" value="Unassembled WGS sequence"/>
</dbReference>
<dbReference type="RefSeq" id="WP_344806772.1">
    <property type="nucleotide sequence ID" value="NZ_BAABAB010000023.1"/>
</dbReference>
<feature type="region of interest" description="Disordered" evidence="1">
    <location>
        <begin position="54"/>
        <end position="90"/>
    </location>
</feature>
<sequence length="117" mass="12347">MNPQQPDDRPDTALVQVTDQALADSLAATVLATPGVLRLEPTLQSTLRRFIAAAAQHSPTPSGPSGTVTGSNQLTITHRPGPTRQAETQVSVDITTTPVAPSRQIARSVLTRAGEWD</sequence>
<protein>
    <submittedName>
        <fullName evidence="2">Uncharacterized protein</fullName>
    </submittedName>
</protein>
<evidence type="ECO:0000313" key="2">
    <source>
        <dbReference type="EMBL" id="GAA3629024.1"/>
    </source>
</evidence>